<comment type="catalytic activity">
    <reaction evidence="16">
        <text>L-threonyl-[protein] + ATP = O-phospho-L-threonyl-[protein] + ADP + H(+)</text>
        <dbReference type="Rhea" id="RHEA:46608"/>
        <dbReference type="Rhea" id="RHEA-COMP:11060"/>
        <dbReference type="Rhea" id="RHEA-COMP:11605"/>
        <dbReference type="ChEBI" id="CHEBI:15378"/>
        <dbReference type="ChEBI" id="CHEBI:30013"/>
        <dbReference type="ChEBI" id="CHEBI:30616"/>
        <dbReference type="ChEBI" id="CHEBI:61977"/>
        <dbReference type="ChEBI" id="CHEBI:456216"/>
        <dbReference type="EC" id="2.7.11.1"/>
    </reaction>
</comment>
<gene>
    <name evidence="20" type="primary">BUD32_2</name>
    <name evidence="20" type="ORF">LTR82_011483</name>
</gene>
<dbReference type="GO" id="GO:0004674">
    <property type="term" value="F:protein serine/threonine kinase activity"/>
    <property type="evidence" value="ECO:0007669"/>
    <property type="project" value="UniProtKB-KW"/>
</dbReference>
<evidence type="ECO:0000256" key="18">
    <source>
        <dbReference type="SAM" id="MobiDB-lite"/>
    </source>
</evidence>
<dbReference type="EMBL" id="JASUXU010000043">
    <property type="protein sequence ID" value="KAK0317445.1"/>
    <property type="molecule type" value="Genomic_DNA"/>
</dbReference>
<dbReference type="InterPro" id="IPR008266">
    <property type="entry name" value="Tyr_kinase_AS"/>
</dbReference>
<dbReference type="Gene3D" id="1.10.510.10">
    <property type="entry name" value="Transferase(Phosphotransferase) domain 1"/>
    <property type="match status" value="1"/>
</dbReference>
<organism evidence="20 21">
    <name type="scientific">Friedmanniomyces endolithicus</name>
    <dbReference type="NCBI Taxonomy" id="329885"/>
    <lineage>
        <taxon>Eukaryota</taxon>
        <taxon>Fungi</taxon>
        <taxon>Dikarya</taxon>
        <taxon>Ascomycota</taxon>
        <taxon>Pezizomycotina</taxon>
        <taxon>Dothideomycetes</taxon>
        <taxon>Dothideomycetidae</taxon>
        <taxon>Mycosphaerellales</taxon>
        <taxon>Teratosphaeriaceae</taxon>
        <taxon>Friedmanniomyces</taxon>
    </lineage>
</organism>
<evidence type="ECO:0000256" key="15">
    <source>
        <dbReference type="ARBA" id="ARBA00033194"/>
    </source>
</evidence>
<evidence type="ECO:0000313" key="20">
    <source>
        <dbReference type="EMBL" id="KAK0317445.1"/>
    </source>
</evidence>
<keyword evidence="8" id="KW-0723">Serine/threonine-protein kinase</keyword>
<dbReference type="PROSITE" id="PS00109">
    <property type="entry name" value="PROTEIN_KINASE_TYR"/>
    <property type="match status" value="1"/>
</dbReference>
<keyword evidence="13" id="KW-0067">ATP-binding</keyword>
<evidence type="ECO:0000313" key="21">
    <source>
        <dbReference type="Proteomes" id="UP001168146"/>
    </source>
</evidence>
<evidence type="ECO:0000259" key="19">
    <source>
        <dbReference type="PROSITE" id="PS50011"/>
    </source>
</evidence>
<dbReference type="FunFam" id="1.10.510.10:FF:000845">
    <property type="entry name" value="Probable bifunctional tRNA threonylcarbamoyladenosine biosynthesis protein"/>
    <property type="match status" value="1"/>
</dbReference>
<comment type="function">
    <text evidence="1">Component of the EKC/KEOPS complex that is required for the formation of a threonylcarbamoyl group on adenosine at position 37 (t(6)A37) in tRNAs that read codons beginning with adenine. The complex is probably involved in the transfer of the threonylcarbamoyl moiety of threonylcarbamoyl-AMP (TC-AMP) to the N6 group of A37. BUD32 has ATPase activity in the context of the EKC/KEOPS complex and likely plays a supporting role to the catalytic subunit KAE1. The EKC/KEOPS complex also promotes both telomere uncapping and telomere elongation. The complex is required for efficient recruitment of transcriptional coactivators.</text>
</comment>
<protein>
    <recommendedName>
        <fullName evidence="6">EKC/KEOPS complex subunit BUD32</fullName>
        <ecNumber evidence="4">2.7.11.1</ecNumber>
    </recommendedName>
    <alternativeName>
        <fullName evidence="14 15">Atypical Serine/threonine protein kinase BUD32</fullName>
    </alternativeName>
    <alternativeName>
        <fullName evidence="5">EKC/KEOPS complex subunit bud32</fullName>
    </alternativeName>
</protein>
<evidence type="ECO:0000256" key="12">
    <source>
        <dbReference type="ARBA" id="ARBA00022777"/>
    </source>
</evidence>
<keyword evidence="9 20" id="KW-0808">Transferase</keyword>
<evidence type="ECO:0000256" key="1">
    <source>
        <dbReference type="ARBA" id="ARBA00003747"/>
    </source>
</evidence>
<comment type="caution">
    <text evidence="20">The sequence shown here is derived from an EMBL/GenBank/DDBJ whole genome shotgun (WGS) entry which is preliminary data.</text>
</comment>
<keyword evidence="11" id="KW-0547">Nucleotide-binding</keyword>
<dbReference type="PANTHER" id="PTHR12209">
    <property type="entry name" value="NON-SPECIFIC SERINE/THREONINE PROTEIN KINASE"/>
    <property type="match status" value="1"/>
</dbReference>
<evidence type="ECO:0000256" key="11">
    <source>
        <dbReference type="ARBA" id="ARBA00022741"/>
    </source>
</evidence>
<accession>A0AAN6FIY7</accession>
<comment type="subunit">
    <text evidence="3">Component of the EKC/KEOPS complex composed of at least BUD32, CGI121, GON7, KAE1 and PCC1; the whole complex dimerizes.</text>
</comment>
<keyword evidence="12 20" id="KW-0418">Kinase</keyword>
<evidence type="ECO:0000256" key="5">
    <source>
        <dbReference type="ARBA" id="ARBA00013948"/>
    </source>
</evidence>
<dbReference type="Gene3D" id="3.30.200.20">
    <property type="entry name" value="Phosphorylase Kinase, domain 1"/>
    <property type="match status" value="1"/>
</dbReference>
<dbReference type="GO" id="GO:0005524">
    <property type="term" value="F:ATP binding"/>
    <property type="evidence" value="ECO:0007669"/>
    <property type="project" value="UniProtKB-KW"/>
</dbReference>
<sequence length="403" mass="43824">MTEPIPLPPSARSHLPVPFNTSPEPLELIAQGAESLLYKTTFLSPSQPAALKVRPVKKWRHPTLDKRLTRARILAEARVLVKLSGEGIAAGGGGRKVKDPKREGKGVGGMRVLVPGVLGLDWEGGWLVTEWIEGGTVKEAIYRVSRARTMGGSRVGVSGDDGVEELRGLLRKMGEVVGKLHACGVVHGDLTTSNMMLRPLTTIPDNSFESDGHDETSPQPSAPAPTLVQSQSTNSPNESLEGDLVLIDFGLATQSVSDEDRAVDLYVLERAFGSTHPREEELFACVLDAYAHGEGSGMNGKAGKTVIRKLEDVRMRGRKKSRTEHAVWFTGKGSIMPLRLLRGVDPVVLTRDALLPKGKGMSTTANVKAGDTFRVVSYCTRAAYPDYREYRWPAVLRREDLTS</sequence>
<dbReference type="PANTHER" id="PTHR12209:SF0">
    <property type="entry name" value="EKC_KEOPS COMPLEX SUBUNIT TP53RK"/>
    <property type="match status" value="1"/>
</dbReference>
<dbReference type="AlphaFoldDB" id="A0AAN6FIY7"/>
<evidence type="ECO:0000256" key="10">
    <source>
        <dbReference type="ARBA" id="ARBA00022694"/>
    </source>
</evidence>
<evidence type="ECO:0000256" key="3">
    <source>
        <dbReference type="ARBA" id="ARBA00011534"/>
    </source>
</evidence>
<evidence type="ECO:0000256" key="2">
    <source>
        <dbReference type="ARBA" id="ARBA00010630"/>
    </source>
</evidence>
<reference evidence="20" key="1">
    <citation type="submission" date="2021-12" db="EMBL/GenBank/DDBJ databases">
        <title>Black yeast isolated from Biological Soil Crust.</title>
        <authorList>
            <person name="Kurbessoian T."/>
        </authorList>
    </citation>
    <scope>NUCLEOTIDE SEQUENCE</scope>
    <source>
        <strain evidence="20">CCFEE 5208</strain>
    </source>
</reference>
<comment type="catalytic activity">
    <reaction evidence="17">
        <text>L-seryl-[protein] + ATP = O-phospho-L-seryl-[protein] + ADP + H(+)</text>
        <dbReference type="Rhea" id="RHEA:17989"/>
        <dbReference type="Rhea" id="RHEA-COMP:9863"/>
        <dbReference type="Rhea" id="RHEA-COMP:11604"/>
        <dbReference type="ChEBI" id="CHEBI:15378"/>
        <dbReference type="ChEBI" id="CHEBI:29999"/>
        <dbReference type="ChEBI" id="CHEBI:30616"/>
        <dbReference type="ChEBI" id="CHEBI:83421"/>
        <dbReference type="ChEBI" id="CHEBI:456216"/>
        <dbReference type="EC" id="2.7.11.1"/>
    </reaction>
</comment>
<keyword evidence="7" id="KW-0963">Cytoplasm</keyword>
<evidence type="ECO:0000256" key="14">
    <source>
        <dbReference type="ARBA" id="ARBA00030980"/>
    </source>
</evidence>
<evidence type="ECO:0000256" key="4">
    <source>
        <dbReference type="ARBA" id="ARBA00012513"/>
    </source>
</evidence>
<evidence type="ECO:0000256" key="6">
    <source>
        <dbReference type="ARBA" id="ARBA00019973"/>
    </source>
</evidence>
<keyword evidence="10" id="KW-0819">tRNA processing</keyword>
<name>A0AAN6FIY7_9PEZI</name>
<dbReference type="EC" id="2.7.11.1" evidence="4"/>
<dbReference type="InterPro" id="IPR000719">
    <property type="entry name" value="Prot_kinase_dom"/>
</dbReference>
<dbReference type="InterPro" id="IPR011009">
    <property type="entry name" value="Kinase-like_dom_sf"/>
</dbReference>
<dbReference type="GO" id="GO:0005829">
    <property type="term" value="C:cytosol"/>
    <property type="evidence" value="ECO:0007669"/>
    <property type="project" value="TreeGrafter"/>
</dbReference>
<dbReference type="GO" id="GO:0070525">
    <property type="term" value="P:tRNA threonylcarbamoyladenosine metabolic process"/>
    <property type="evidence" value="ECO:0007669"/>
    <property type="project" value="TreeGrafter"/>
</dbReference>
<proteinExistence type="inferred from homology"/>
<feature type="region of interest" description="Disordered" evidence="18">
    <location>
        <begin position="201"/>
        <end position="239"/>
    </location>
</feature>
<feature type="compositionally biased region" description="Polar residues" evidence="18">
    <location>
        <begin position="227"/>
        <end position="238"/>
    </location>
</feature>
<comment type="similarity">
    <text evidence="2">Belongs to the protein kinase superfamily. BUD32 family.</text>
</comment>
<evidence type="ECO:0000256" key="13">
    <source>
        <dbReference type="ARBA" id="ARBA00022840"/>
    </source>
</evidence>
<evidence type="ECO:0000256" key="17">
    <source>
        <dbReference type="ARBA" id="ARBA00048679"/>
    </source>
</evidence>
<evidence type="ECO:0000256" key="9">
    <source>
        <dbReference type="ARBA" id="ARBA00022679"/>
    </source>
</evidence>
<dbReference type="SUPFAM" id="SSF56112">
    <property type="entry name" value="Protein kinase-like (PK-like)"/>
    <property type="match status" value="1"/>
</dbReference>
<dbReference type="GO" id="GO:0000408">
    <property type="term" value="C:EKC/KEOPS complex"/>
    <property type="evidence" value="ECO:0007669"/>
    <property type="project" value="TreeGrafter"/>
</dbReference>
<dbReference type="PROSITE" id="PS50011">
    <property type="entry name" value="PROTEIN_KINASE_DOM"/>
    <property type="match status" value="1"/>
</dbReference>
<evidence type="ECO:0000256" key="16">
    <source>
        <dbReference type="ARBA" id="ARBA00047899"/>
    </source>
</evidence>
<evidence type="ECO:0000256" key="7">
    <source>
        <dbReference type="ARBA" id="ARBA00022490"/>
    </source>
</evidence>
<dbReference type="GO" id="GO:0008033">
    <property type="term" value="P:tRNA processing"/>
    <property type="evidence" value="ECO:0007669"/>
    <property type="project" value="UniProtKB-KW"/>
</dbReference>
<feature type="domain" description="Protein kinase" evidence="19">
    <location>
        <begin position="23"/>
        <end position="403"/>
    </location>
</feature>
<dbReference type="Proteomes" id="UP001168146">
    <property type="component" value="Unassembled WGS sequence"/>
</dbReference>
<evidence type="ECO:0000256" key="8">
    <source>
        <dbReference type="ARBA" id="ARBA00022527"/>
    </source>
</evidence>
<dbReference type="GO" id="GO:0005634">
    <property type="term" value="C:nucleus"/>
    <property type="evidence" value="ECO:0007669"/>
    <property type="project" value="TreeGrafter"/>
</dbReference>